<proteinExistence type="predicted"/>
<dbReference type="AlphaFoldDB" id="A0A059CGY0"/>
<dbReference type="InParanoid" id="A0A059CGY0"/>
<reference evidence="1" key="1">
    <citation type="submission" date="2013-07" db="EMBL/GenBank/DDBJ databases">
        <title>The genome of Eucalyptus grandis.</title>
        <authorList>
            <person name="Schmutz J."/>
            <person name="Hayes R."/>
            <person name="Myburg A."/>
            <person name="Tuskan G."/>
            <person name="Grattapaglia D."/>
            <person name="Rokhsar D.S."/>
        </authorList>
    </citation>
    <scope>NUCLEOTIDE SEQUENCE</scope>
    <source>
        <tissue evidence="1">Leaf extractions</tissue>
    </source>
</reference>
<gene>
    <name evidence="1" type="ORF">EUGRSUZ_D01950</name>
</gene>
<dbReference type="EMBL" id="KK198756">
    <property type="protein sequence ID" value="KCW77652.1"/>
    <property type="molecule type" value="Genomic_DNA"/>
</dbReference>
<name>A0A059CGY0_EUCGR</name>
<sequence>MASPNGKDIRSLKPFIQDGSFPEVQLFSRCHDGRLHGRRCPMRMSPLYQSCDSAEVSGRKGKCQNKY</sequence>
<accession>A0A059CGY0</accession>
<dbReference type="Gramene" id="KCW77652">
    <property type="protein sequence ID" value="KCW77652"/>
    <property type="gene ID" value="EUGRSUZ_D01950"/>
</dbReference>
<organism evidence="1">
    <name type="scientific">Eucalyptus grandis</name>
    <name type="common">Flooded gum</name>
    <dbReference type="NCBI Taxonomy" id="71139"/>
    <lineage>
        <taxon>Eukaryota</taxon>
        <taxon>Viridiplantae</taxon>
        <taxon>Streptophyta</taxon>
        <taxon>Embryophyta</taxon>
        <taxon>Tracheophyta</taxon>
        <taxon>Spermatophyta</taxon>
        <taxon>Magnoliopsida</taxon>
        <taxon>eudicotyledons</taxon>
        <taxon>Gunneridae</taxon>
        <taxon>Pentapetalae</taxon>
        <taxon>rosids</taxon>
        <taxon>malvids</taxon>
        <taxon>Myrtales</taxon>
        <taxon>Myrtaceae</taxon>
        <taxon>Myrtoideae</taxon>
        <taxon>Eucalypteae</taxon>
        <taxon>Eucalyptus</taxon>
    </lineage>
</organism>
<protein>
    <submittedName>
        <fullName evidence="1">Uncharacterized protein</fullName>
    </submittedName>
</protein>
<evidence type="ECO:0000313" key="1">
    <source>
        <dbReference type="EMBL" id="KCW77652.1"/>
    </source>
</evidence>